<proteinExistence type="predicted"/>
<feature type="non-terminal residue" evidence="1">
    <location>
        <position position="52"/>
    </location>
</feature>
<comment type="caution">
    <text evidence="1">The sequence shown here is derived from an EMBL/GenBank/DDBJ whole genome shotgun (WGS) entry which is preliminary data.</text>
</comment>
<reference evidence="1 2" key="1">
    <citation type="submission" date="2024-05" db="EMBL/GenBank/DDBJ databases">
        <title>Genome sequencing and assembly of Indian major carp, Cirrhinus mrigala (Hamilton, 1822).</title>
        <authorList>
            <person name="Mohindra V."/>
            <person name="Chowdhury L.M."/>
            <person name="Lal K."/>
            <person name="Jena J.K."/>
        </authorList>
    </citation>
    <scope>NUCLEOTIDE SEQUENCE [LARGE SCALE GENOMIC DNA]</scope>
    <source>
        <strain evidence="1">CM1030</strain>
        <tissue evidence="1">Blood</tissue>
    </source>
</reference>
<protein>
    <submittedName>
        <fullName evidence="1">Uncharacterized protein</fullName>
    </submittedName>
</protein>
<feature type="non-terminal residue" evidence="1">
    <location>
        <position position="1"/>
    </location>
</feature>
<evidence type="ECO:0000313" key="2">
    <source>
        <dbReference type="Proteomes" id="UP001529510"/>
    </source>
</evidence>
<dbReference type="EMBL" id="JAMKFB020000021">
    <property type="protein sequence ID" value="KAL0162054.1"/>
    <property type="molecule type" value="Genomic_DNA"/>
</dbReference>
<name>A0ABD0NK02_CIRMR</name>
<sequence>FVIDRVTENFATFGSSDGFTVRVGDVCSSYHANPARLTALTEQLVQAVQGLQ</sequence>
<organism evidence="1 2">
    <name type="scientific">Cirrhinus mrigala</name>
    <name type="common">Mrigala</name>
    <dbReference type="NCBI Taxonomy" id="683832"/>
    <lineage>
        <taxon>Eukaryota</taxon>
        <taxon>Metazoa</taxon>
        <taxon>Chordata</taxon>
        <taxon>Craniata</taxon>
        <taxon>Vertebrata</taxon>
        <taxon>Euteleostomi</taxon>
        <taxon>Actinopterygii</taxon>
        <taxon>Neopterygii</taxon>
        <taxon>Teleostei</taxon>
        <taxon>Ostariophysi</taxon>
        <taxon>Cypriniformes</taxon>
        <taxon>Cyprinidae</taxon>
        <taxon>Labeoninae</taxon>
        <taxon>Labeonini</taxon>
        <taxon>Cirrhinus</taxon>
    </lineage>
</organism>
<dbReference type="Proteomes" id="UP001529510">
    <property type="component" value="Unassembled WGS sequence"/>
</dbReference>
<evidence type="ECO:0000313" key="1">
    <source>
        <dbReference type="EMBL" id="KAL0162054.1"/>
    </source>
</evidence>
<keyword evidence="2" id="KW-1185">Reference proteome</keyword>
<accession>A0ABD0NK02</accession>
<dbReference type="AlphaFoldDB" id="A0ABD0NK02"/>
<gene>
    <name evidence="1" type="ORF">M9458_041450</name>
</gene>